<feature type="chain" id="PRO_5047201286" evidence="1">
    <location>
        <begin position="23"/>
        <end position="241"/>
    </location>
</feature>
<dbReference type="RefSeq" id="WP_259096009.1">
    <property type="nucleotide sequence ID" value="NZ_BAAAZC010000003.1"/>
</dbReference>
<dbReference type="EMBL" id="BAAAZC010000003">
    <property type="protein sequence ID" value="GAA3958506.1"/>
    <property type="molecule type" value="Genomic_DNA"/>
</dbReference>
<gene>
    <name evidence="2" type="ORF">GCM10022210_02360</name>
</gene>
<comment type="caution">
    <text evidence="2">The sequence shown here is derived from an EMBL/GenBank/DDBJ whole genome shotgun (WGS) entry which is preliminary data.</text>
</comment>
<evidence type="ECO:0000313" key="3">
    <source>
        <dbReference type="Proteomes" id="UP001500742"/>
    </source>
</evidence>
<dbReference type="Proteomes" id="UP001500742">
    <property type="component" value="Unassembled WGS sequence"/>
</dbReference>
<sequence length="241" mass="27581">MTKQKLLLLFIAVCAIWNSAKGQSYSVESFEGQTVKINLTEKPTKKTWYSATVSCLTDSLFLVDYNGIKEVHVLGHKFLEIVYDTRGGSGYQSRNTVILSVKENKMHVAILVNSFGKAFGSDIDGSIYVVKFNIIGNNKSNFKLVAHIYDRHNSSSYPSKNYVRNKKVILNFDSVRNVFYSAHKRITQSFTIDDPKTQQSGKQKISGTLPIIALVPDNYYYINGEWYKRGYDDNLFKEYYR</sequence>
<name>A0ABP7P2I6_9SPHI</name>
<keyword evidence="1" id="KW-0732">Signal</keyword>
<keyword evidence="3" id="KW-1185">Reference proteome</keyword>
<protein>
    <submittedName>
        <fullName evidence="2">Uncharacterized protein</fullName>
    </submittedName>
</protein>
<organism evidence="2 3">
    <name type="scientific">Mucilaginibacter dorajii</name>
    <dbReference type="NCBI Taxonomy" id="692994"/>
    <lineage>
        <taxon>Bacteria</taxon>
        <taxon>Pseudomonadati</taxon>
        <taxon>Bacteroidota</taxon>
        <taxon>Sphingobacteriia</taxon>
        <taxon>Sphingobacteriales</taxon>
        <taxon>Sphingobacteriaceae</taxon>
        <taxon>Mucilaginibacter</taxon>
    </lineage>
</organism>
<evidence type="ECO:0000313" key="2">
    <source>
        <dbReference type="EMBL" id="GAA3958506.1"/>
    </source>
</evidence>
<reference evidence="3" key="1">
    <citation type="journal article" date="2019" name="Int. J. Syst. Evol. Microbiol.">
        <title>The Global Catalogue of Microorganisms (GCM) 10K type strain sequencing project: providing services to taxonomists for standard genome sequencing and annotation.</title>
        <authorList>
            <consortium name="The Broad Institute Genomics Platform"/>
            <consortium name="The Broad Institute Genome Sequencing Center for Infectious Disease"/>
            <person name="Wu L."/>
            <person name="Ma J."/>
        </authorList>
    </citation>
    <scope>NUCLEOTIDE SEQUENCE [LARGE SCALE GENOMIC DNA]</scope>
    <source>
        <strain evidence="3">JCM 16601</strain>
    </source>
</reference>
<accession>A0ABP7P2I6</accession>
<proteinExistence type="predicted"/>
<evidence type="ECO:0000256" key="1">
    <source>
        <dbReference type="SAM" id="SignalP"/>
    </source>
</evidence>
<feature type="signal peptide" evidence="1">
    <location>
        <begin position="1"/>
        <end position="22"/>
    </location>
</feature>